<feature type="compositionally biased region" description="Pro residues" evidence="3">
    <location>
        <begin position="32"/>
        <end position="44"/>
    </location>
</feature>
<feature type="domain" description="RRM" evidence="4">
    <location>
        <begin position="74"/>
        <end position="156"/>
    </location>
</feature>
<dbReference type="InterPro" id="IPR035979">
    <property type="entry name" value="RBD_domain_sf"/>
</dbReference>
<dbReference type="SUPFAM" id="SSF54928">
    <property type="entry name" value="RNA-binding domain, RBD"/>
    <property type="match status" value="2"/>
</dbReference>
<evidence type="ECO:0000256" key="2">
    <source>
        <dbReference type="PROSITE-ProRule" id="PRU00176"/>
    </source>
</evidence>
<dbReference type="Gene3D" id="3.30.70.330">
    <property type="match status" value="2"/>
</dbReference>
<dbReference type="GO" id="GO:0003723">
    <property type="term" value="F:RNA binding"/>
    <property type="evidence" value="ECO:0007669"/>
    <property type="project" value="UniProtKB-UniRule"/>
</dbReference>
<sequence length="258" mass="29890">MDIINNKTEKLLELEMRTGYQLTQTNGERRFGPPPNWEGPPPPRGNAENAIQTLNDFELIPGFRIGVVKSVDNRKLFFGGIPKDKNKEDILEELNKHVDGIKEIILYKNHLDATKSRGFAFVEFESHKSAAMARRKLLTDRILLWGIGLQVDWALPEREIDEDVMRKVTVLFIRDLLLSTTEKTLYGAMQSVVARDTIVKIKKLRNFAFVHFTDRENAQKCLDYWNGKTIDSAIIEVRWARPSEKEYRCMKSRVQLIQ</sequence>
<feature type="non-terminal residue" evidence="5">
    <location>
        <position position="1"/>
    </location>
</feature>
<dbReference type="CDD" id="cd12250">
    <property type="entry name" value="RRM2_hnRNPR_like"/>
    <property type="match status" value="1"/>
</dbReference>
<proteinExistence type="predicted"/>
<dbReference type="PROSITE" id="PS50102">
    <property type="entry name" value="RRM"/>
    <property type="match status" value="2"/>
</dbReference>
<evidence type="ECO:0000313" key="6">
    <source>
        <dbReference type="Proteomes" id="UP001233999"/>
    </source>
</evidence>
<gene>
    <name evidence="5" type="ORF">L9F63_007933</name>
</gene>
<accession>A0AAD7Z6N4</accession>
<keyword evidence="1 2" id="KW-0694">RNA-binding</keyword>
<dbReference type="Proteomes" id="UP001233999">
    <property type="component" value="Unassembled WGS sequence"/>
</dbReference>
<feature type="domain" description="RRM" evidence="4">
    <location>
        <begin position="169"/>
        <end position="242"/>
    </location>
</feature>
<dbReference type="FunFam" id="3.30.70.330:FF:000022">
    <property type="entry name" value="APOBEC1 complementation factor isoform X1"/>
    <property type="match status" value="1"/>
</dbReference>
<reference evidence="5" key="2">
    <citation type="submission" date="2023-05" db="EMBL/GenBank/DDBJ databases">
        <authorList>
            <person name="Fouks B."/>
        </authorList>
    </citation>
    <scope>NUCLEOTIDE SEQUENCE</scope>
    <source>
        <strain evidence="5">Stay&amp;Tobe</strain>
        <tissue evidence="5">Testes</tissue>
    </source>
</reference>
<reference evidence="5" key="1">
    <citation type="journal article" date="2023" name="IScience">
        <title>Live-bearing cockroach genome reveals convergent evolutionary mechanisms linked to viviparity in insects and beyond.</title>
        <authorList>
            <person name="Fouks B."/>
            <person name="Harrison M.C."/>
            <person name="Mikhailova A.A."/>
            <person name="Marchal E."/>
            <person name="English S."/>
            <person name="Carruthers M."/>
            <person name="Jennings E.C."/>
            <person name="Chiamaka E.L."/>
            <person name="Frigard R.A."/>
            <person name="Pippel M."/>
            <person name="Attardo G.M."/>
            <person name="Benoit J.B."/>
            <person name="Bornberg-Bauer E."/>
            <person name="Tobe S.S."/>
        </authorList>
    </citation>
    <scope>NUCLEOTIDE SEQUENCE</scope>
    <source>
        <strain evidence="5">Stay&amp;Tobe</strain>
    </source>
</reference>
<dbReference type="InterPro" id="IPR012677">
    <property type="entry name" value="Nucleotide-bd_a/b_plait_sf"/>
</dbReference>
<evidence type="ECO:0000259" key="4">
    <source>
        <dbReference type="PROSITE" id="PS50102"/>
    </source>
</evidence>
<organism evidence="5 6">
    <name type="scientific">Diploptera punctata</name>
    <name type="common">Pacific beetle cockroach</name>
    <dbReference type="NCBI Taxonomy" id="6984"/>
    <lineage>
        <taxon>Eukaryota</taxon>
        <taxon>Metazoa</taxon>
        <taxon>Ecdysozoa</taxon>
        <taxon>Arthropoda</taxon>
        <taxon>Hexapoda</taxon>
        <taxon>Insecta</taxon>
        <taxon>Pterygota</taxon>
        <taxon>Neoptera</taxon>
        <taxon>Polyneoptera</taxon>
        <taxon>Dictyoptera</taxon>
        <taxon>Blattodea</taxon>
        <taxon>Blaberoidea</taxon>
        <taxon>Blaberidae</taxon>
        <taxon>Diplopterinae</taxon>
        <taxon>Diploptera</taxon>
    </lineage>
</organism>
<dbReference type="InterPro" id="IPR000504">
    <property type="entry name" value="RRM_dom"/>
</dbReference>
<dbReference type="SMART" id="SM00360">
    <property type="entry name" value="RRM"/>
    <property type="match status" value="2"/>
</dbReference>
<dbReference type="AlphaFoldDB" id="A0AAD7Z6N4"/>
<keyword evidence="6" id="KW-1185">Reference proteome</keyword>
<dbReference type="Pfam" id="PF00076">
    <property type="entry name" value="RRM_1"/>
    <property type="match status" value="2"/>
</dbReference>
<comment type="caution">
    <text evidence="5">The sequence shown here is derived from an EMBL/GenBank/DDBJ whole genome shotgun (WGS) entry which is preliminary data.</text>
</comment>
<evidence type="ECO:0000256" key="1">
    <source>
        <dbReference type="ARBA" id="ARBA00022884"/>
    </source>
</evidence>
<dbReference type="PANTHER" id="PTHR21245">
    <property type="entry name" value="HETEROGENEOUS NUCLEAR RIBONUCLEOPROTEIN"/>
    <property type="match status" value="1"/>
</dbReference>
<protein>
    <recommendedName>
        <fullName evidence="4">RRM domain-containing protein</fullName>
    </recommendedName>
</protein>
<feature type="region of interest" description="Disordered" evidence="3">
    <location>
        <begin position="23"/>
        <end position="46"/>
    </location>
</feature>
<dbReference type="EMBL" id="JASPKZ010010253">
    <property type="protein sequence ID" value="KAJ9574914.1"/>
    <property type="molecule type" value="Genomic_DNA"/>
</dbReference>
<evidence type="ECO:0000256" key="3">
    <source>
        <dbReference type="SAM" id="MobiDB-lite"/>
    </source>
</evidence>
<evidence type="ECO:0000313" key="5">
    <source>
        <dbReference type="EMBL" id="KAJ9574914.1"/>
    </source>
</evidence>
<name>A0AAD7Z6N4_DIPPU</name>